<feature type="compositionally biased region" description="Low complexity" evidence="1">
    <location>
        <begin position="619"/>
        <end position="631"/>
    </location>
</feature>
<proteinExistence type="predicted"/>
<dbReference type="PANTHER" id="PTHR12957:SF2">
    <property type="entry name" value="INTEGRATOR COMPLEX SUBUNIT 6"/>
    <property type="match status" value="1"/>
</dbReference>
<evidence type="ECO:0000313" key="5">
    <source>
        <dbReference type="WBParaSite" id="HNAJ_0000881201-mRNA-1"/>
    </source>
</evidence>
<evidence type="ECO:0000259" key="2">
    <source>
        <dbReference type="Pfam" id="PF25462"/>
    </source>
</evidence>
<evidence type="ECO:0000313" key="3">
    <source>
        <dbReference type="EMBL" id="VDO04945.1"/>
    </source>
</evidence>
<dbReference type="WBParaSite" id="HNAJ_0000881201-mRNA-1">
    <property type="protein sequence ID" value="HNAJ_0000881201-mRNA-1"/>
    <property type="gene ID" value="HNAJ_0000881201"/>
</dbReference>
<dbReference type="GO" id="GO:0034472">
    <property type="term" value="P:snRNA 3'-end processing"/>
    <property type="evidence" value="ECO:0007669"/>
    <property type="project" value="TreeGrafter"/>
</dbReference>
<dbReference type="InterPro" id="IPR026750">
    <property type="entry name" value="NTAN1"/>
</dbReference>
<dbReference type="STRING" id="102285.A0A0R3TN69"/>
<reference evidence="3 4" key="2">
    <citation type="submission" date="2018-11" db="EMBL/GenBank/DDBJ databases">
        <authorList>
            <consortium name="Pathogen Informatics"/>
        </authorList>
    </citation>
    <scope>NUCLEOTIDE SEQUENCE [LARGE SCALE GENOMIC DNA]</scope>
</reference>
<dbReference type="GO" id="GO:0008418">
    <property type="term" value="F:protein-N-terminal asparagine amidohydrolase activity"/>
    <property type="evidence" value="ECO:0007669"/>
    <property type="project" value="InterPro"/>
</dbReference>
<feature type="region of interest" description="Disordered" evidence="1">
    <location>
        <begin position="617"/>
        <end position="646"/>
    </location>
</feature>
<evidence type="ECO:0000256" key="1">
    <source>
        <dbReference type="SAM" id="MobiDB-lite"/>
    </source>
</evidence>
<organism evidence="5">
    <name type="scientific">Rodentolepis nana</name>
    <name type="common">Dwarf tapeworm</name>
    <name type="synonym">Hymenolepis nana</name>
    <dbReference type="NCBI Taxonomy" id="102285"/>
    <lineage>
        <taxon>Eukaryota</taxon>
        <taxon>Metazoa</taxon>
        <taxon>Spiralia</taxon>
        <taxon>Lophotrochozoa</taxon>
        <taxon>Platyhelminthes</taxon>
        <taxon>Cestoda</taxon>
        <taxon>Eucestoda</taxon>
        <taxon>Cyclophyllidea</taxon>
        <taxon>Hymenolepididae</taxon>
        <taxon>Rodentolepis</taxon>
    </lineage>
</organism>
<dbReference type="Pfam" id="PF25462">
    <property type="entry name" value="Beta-barrel_INTS6"/>
    <property type="match status" value="1"/>
</dbReference>
<reference evidence="5" key="1">
    <citation type="submission" date="2017-02" db="UniProtKB">
        <authorList>
            <consortium name="WormBaseParasite"/>
        </authorList>
    </citation>
    <scope>IDENTIFICATION</scope>
</reference>
<dbReference type="GO" id="GO:0032039">
    <property type="term" value="C:integrator complex"/>
    <property type="evidence" value="ECO:0007669"/>
    <property type="project" value="TreeGrafter"/>
</dbReference>
<sequence>MAQRTYQGTTLLDSAKRVVDALYKARMNKCRTDRFFLFTLNPFPQNVLMSVWRQGHDLPSLHAALSKINPDGVLDLGEGIANAFRILNLNRFQANYETYGMGWNPSLAEHAVVVVITHSSASLVVDEKLANKCGDDVLALTIGSHRWDYWLQGIVLHYSGLVETVDFVNPPELSEKHLVRPCAETGGNVYVFFDPRDFVRDIESVCSGFRCGLMVDIVDDTHDHSDKEPFKQLVLQRENVKVNAFWPIPEGYWPGPDLSLEALLPRPSNPCIHVLPPKEPPPKFPENFPIDRYELDSSPLTQKIIESRNPSVVWPCLVKRSGLKSDAPFGYCKLSQDLKVHLYILPYNYMFLSELLCKPLLLLVYNDRLGDLDSPYGLRITELWIRKMLTYYESIPRYYHSQLLKAFERSRIPNVIKSDGKQAISFKFSNEMQRLHSEARAAFDHLVNIISNPPEPSQSILISRITSSGLMEIRRFNGAEKQLARKWYENASYIPRSKLRRMLPKLRNNFDDILDGIGRPMDNESIHTQTVSEMGNYTNYRFAQPRVAPLRDLIQAPERVDTFGNPFHRKSNAGFLVDEVSVDDMGFSGSMAFQVHRSAFKPRGRVRGPLPSDFRLYVSRPNSSTSSSPYPIDNKSHNLPDLNGHHMPVLDKSLHSELNGGGVSADFYPSQEESAFKTNVVVVNELVEIVRSPSIDGSKLYSLLDRLEGSRQNKYDSVSYVMAEALRLKRVDLFKLLTEYRSHIGLLPVAEGRVNGLDQSIQLVNGSGDELEYYLNMVLFVCGRQFNSSAEHLKRYRTSNFEEIFDAFMECNNFEELEVVKINSSNEILYVHQNEMAVAKFNWVGKNDSFLPRYAGTSEMTTCHAVILTSSIGFSIGHLDGSCYEATRDFFEVSVGNLRHNANEVFDAHIVGGFLDEGGFSMQLMSQIMSYLLTSSHKFRLKTLFCYYLNDRQKTESSSKQVHEPLFRAVVFDIETGIVKPASIEPNGRGPLSVLRSASFYANALRMNNIFDPVSRVLRFVEFRIPPSDMEHLARRSRRTNAELANCSTTPNQETNHFYDMLRRTGDLLAHMLVEKKNFFENGNLEFSYDANLKCWIPLNPQTEEALRHPLTSF</sequence>
<dbReference type="InterPro" id="IPR051113">
    <property type="entry name" value="Integrator_subunit6"/>
</dbReference>
<dbReference type="EMBL" id="UZAE01012397">
    <property type="protein sequence ID" value="VDO04945.1"/>
    <property type="molecule type" value="Genomic_DNA"/>
</dbReference>
<feature type="domain" description="Integrator complex subunit 6-like beta-barrel" evidence="2">
    <location>
        <begin position="220"/>
        <end position="358"/>
    </location>
</feature>
<dbReference type="OrthoDB" id="9449012at2759"/>
<dbReference type="AlphaFoldDB" id="A0A0R3TN69"/>
<dbReference type="PANTHER" id="PTHR12957">
    <property type="entry name" value="DEAD/H BOX POLYPEPTIDE 26/DICE1-RELATED"/>
    <property type="match status" value="1"/>
</dbReference>
<dbReference type="Pfam" id="PF14736">
    <property type="entry name" value="N_Asn_amidohyd"/>
    <property type="match status" value="1"/>
</dbReference>
<keyword evidence="4" id="KW-1185">Reference proteome</keyword>
<accession>A0A0R3TN69</accession>
<protein>
    <submittedName>
        <fullName evidence="5">Photolyase/cryptochrome alpha/beta domain-containing protein</fullName>
    </submittedName>
</protein>
<dbReference type="InterPro" id="IPR057413">
    <property type="entry name" value="Beta-barrel_INTS6"/>
</dbReference>
<evidence type="ECO:0000313" key="4">
    <source>
        <dbReference type="Proteomes" id="UP000278807"/>
    </source>
</evidence>
<name>A0A0R3TN69_RODNA</name>
<gene>
    <name evidence="3" type="ORF">HNAJ_LOCUS8808</name>
</gene>
<dbReference type="Proteomes" id="UP000278807">
    <property type="component" value="Unassembled WGS sequence"/>
</dbReference>